<sequence>MEVHITSKHMVKPSSSKLHLFKPFNLSLFDQLAPGMYTPVILFYAKPGDSNIDGSQFSEKLQQSLSKALTQFYPVAGRVKNNLFITDFEEGVPYVETKVKGRLSDFIEPTQKLEAMNRLLPCRPFCYIQDSTTAPQLAVQVNIFDCGGIAIGLCVFHKIFDGATLSAFLNSWAAFSRGSNGEIPNPGLLGASSRLFPPIESMPENADWKSMFFNYDRRMMTRTYVFDANAISTLKLKVKSKSLEHPSRALALTAFIWKHVIQAYRSASGILKPAILCQPVNLRPRLKPILPSYSIGNLFLTTNSMYNPVGKDIDLSELGYLLRQATKSAPNDPQIVLQGFKTMTEQLNHLVEMVSKGNADLFVLSSLINTLDANEDFGWGKGTLLGIPGIDGHNREFCSGFFIKNARQHNAIEVWVTLPEKEINFLERDPEFLAFASPNSYFDKSKI</sequence>
<dbReference type="InterPro" id="IPR023213">
    <property type="entry name" value="CAT-like_dom_sf"/>
</dbReference>
<keyword evidence="2" id="KW-0808">Transferase</keyword>
<evidence type="ECO:0000256" key="2">
    <source>
        <dbReference type="ARBA" id="ARBA00022679"/>
    </source>
</evidence>
<proteinExistence type="inferred from homology"/>
<dbReference type="Gene3D" id="3.30.559.10">
    <property type="entry name" value="Chloramphenicol acetyltransferase-like domain"/>
    <property type="match status" value="2"/>
</dbReference>
<evidence type="ECO:0000256" key="3">
    <source>
        <dbReference type="ARBA" id="ARBA00023315"/>
    </source>
</evidence>
<dbReference type="PANTHER" id="PTHR31623">
    <property type="entry name" value="F21J9.9"/>
    <property type="match status" value="1"/>
</dbReference>
<comment type="caution">
    <text evidence="4">The sequence shown here is derived from an EMBL/GenBank/DDBJ whole genome shotgun (WGS) entry which is preliminary data.</text>
</comment>
<dbReference type="Pfam" id="PF02458">
    <property type="entry name" value="Transferase"/>
    <property type="match status" value="1"/>
</dbReference>
<name>A0A6A3D2R7_HIBSY</name>
<dbReference type="Proteomes" id="UP000436088">
    <property type="component" value="Unassembled WGS sequence"/>
</dbReference>
<evidence type="ECO:0000313" key="4">
    <source>
        <dbReference type="EMBL" id="KAE8736065.1"/>
    </source>
</evidence>
<dbReference type="EMBL" id="VEPZ02000022">
    <property type="protein sequence ID" value="KAE8736065.1"/>
    <property type="molecule type" value="Genomic_DNA"/>
</dbReference>
<reference evidence="4" key="1">
    <citation type="submission" date="2019-09" db="EMBL/GenBank/DDBJ databases">
        <title>Draft genome information of white flower Hibiscus syriacus.</title>
        <authorList>
            <person name="Kim Y.-M."/>
        </authorList>
    </citation>
    <scope>NUCLEOTIDE SEQUENCE [LARGE SCALE GENOMIC DNA]</scope>
    <source>
        <strain evidence="4">YM2019G1</strain>
    </source>
</reference>
<evidence type="ECO:0000313" key="5">
    <source>
        <dbReference type="Proteomes" id="UP000436088"/>
    </source>
</evidence>
<comment type="similarity">
    <text evidence="1">Belongs to the plant acyltransferase family.</text>
</comment>
<accession>A0A6A3D2R7</accession>
<gene>
    <name evidence="4" type="ORF">F3Y22_tig00000205pilonHSYRG00032</name>
</gene>
<keyword evidence="5" id="KW-1185">Reference proteome</keyword>
<protein>
    <submittedName>
        <fullName evidence="4">Cysteine-rich RLK (RECEPTOR-like protein kinase) 8</fullName>
    </submittedName>
</protein>
<dbReference type="GO" id="GO:0016301">
    <property type="term" value="F:kinase activity"/>
    <property type="evidence" value="ECO:0007669"/>
    <property type="project" value="UniProtKB-KW"/>
</dbReference>
<organism evidence="4 5">
    <name type="scientific">Hibiscus syriacus</name>
    <name type="common">Rose of Sharon</name>
    <dbReference type="NCBI Taxonomy" id="106335"/>
    <lineage>
        <taxon>Eukaryota</taxon>
        <taxon>Viridiplantae</taxon>
        <taxon>Streptophyta</taxon>
        <taxon>Embryophyta</taxon>
        <taxon>Tracheophyta</taxon>
        <taxon>Spermatophyta</taxon>
        <taxon>Magnoliopsida</taxon>
        <taxon>eudicotyledons</taxon>
        <taxon>Gunneridae</taxon>
        <taxon>Pentapetalae</taxon>
        <taxon>rosids</taxon>
        <taxon>malvids</taxon>
        <taxon>Malvales</taxon>
        <taxon>Malvaceae</taxon>
        <taxon>Malvoideae</taxon>
        <taxon>Hibiscus</taxon>
    </lineage>
</organism>
<dbReference type="AlphaFoldDB" id="A0A6A3D2R7"/>
<dbReference type="OrthoDB" id="671439at2759"/>
<dbReference type="PANTHER" id="PTHR31623:SF36">
    <property type="entry name" value="STEMMADENINE O-ACETYLTRANSFERASE-LIKE"/>
    <property type="match status" value="1"/>
</dbReference>
<evidence type="ECO:0000256" key="1">
    <source>
        <dbReference type="ARBA" id="ARBA00009861"/>
    </source>
</evidence>
<dbReference type="GO" id="GO:0016746">
    <property type="term" value="F:acyltransferase activity"/>
    <property type="evidence" value="ECO:0007669"/>
    <property type="project" value="UniProtKB-KW"/>
</dbReference>
<keyword evidence="3" id="KW-0012">Acyltransferase</keyword>